<dbReference type="SUPFAM" id="SSF51905">
    <property type="entry name" value="FAD/NAD(P)-binding domain"/>
    <property type="match status" value="1"/>
</dbReference>
<dbReference type="PANTHER" id="PTHR43557">
    <property type="entry name" value="APOPTOSIS-INDUCING FACTOR 1"/>
    <property type="match status" value="1"/>
</dbReference>
<dbReference type="PRINTS" id="PR00368">
    <property type="entry name" value="FADPNR"/>
</dbReference>
<evidence type="ECO:0000259" key="6">
    <source>
        <dbReference type="Pfam" id="PF14759"/>
    </source>
</evidence>
<dbReference type="InterPro" id="IPR023753">
    <property type="entry name" value="FAD/NAD-binding_dom"/>
</dbReference>
<keyword evidence="8" id="KW-1185">Reference proteome</keyword>
<dbReference type="InterPro" id="IPR028202">
    <property type="entry name" value="Reductase_C"/>
</dbReference>
<protein>
    <submittedName>
        <fullName evidence="7">3-phenylpropionate/trans-cinnamate dioxygenase ferredoxin reductase subunit</fullName>
    </submittedName>
</protein>
<name>A0A1G8E5D9_PSEOR</name>
<feature type="domain" description="FAD/NAD(P)-binding" evidence="5">
    <location>
        <begin position="5"/>
        <end position="300"/>
    </location>
</feature>
<proteinExistence type="predicted"/>
<dbReference type="Pfam" id="PF14759">
    <property type="entry name" value="Reductase_C"/>
    <property type="match status" value="1"/>
</dbReference>
<evidence type="ECO:0000256" key="1">
    <source>
        <dbReference type="ARBA" id="ARBA00001974"/>
    </source>
</evidence>
<dbReference type="RefSeq" id="WP_093089796.1">
    <property type="nucleotide sequence ID" value="NZ_FNBE01000031.1"/>
</dbReference>
<accession>A0A1G8E5D9</accession>
<dbReference type="PANTHER" id="PTHR43557:SF2">
    <property type="entry name" value="RIESKE DOMAIN-CONTAINING PROTEIN-RELATED"/>
    <property type="match status" value="1"/>
</dbReference>
<dbReference type="PRINTS" id="PR00411">
    <property type="entry name" value="PNDRDTASEI"/>
</dbReference>
<dbReference type="STRING" id="366584.SAMN05216377_1318"/>
<dbReference type="GO" id="GO:0051213">
    <property type="term" value="F:dioxygenase activity"/>
    <property type="evidence" value="ECO:0007669"/>
    <property type="project" value="UniProtKB-KW"/>
</dbReference>
<comment type="cofactor">
    <cofactor evidence="1">
        <name>FAD</name>
        <dbReference type="ChEBI" id="CHEBI:57692"/>
    </cofactor>
</comment>
<dbReference type="Pfam" id="PF07992">
    <property type="entry name" value="Pyr_redox_2"/>
    <property type="match status" value="1"/>
</dbReference>
<evidence type="ECO:0000256" key="4">
    <source>
        <dbReference type="ARBA" id="ARBA00023002"/>
    </source>
</evidence>
<reference evidence="7 8" key="1">
    <citation type="submission" date="2016-10" db="EMBL/GenBank/DDBJ databases">
        <authorList>
            <person name="de Groot N.N."/>
        </authorList>
    </citation>
    <scope>NUCLEOTIDE SEQUENCE [LARGE SCALE GENOMIC DNA]</scope>
    <source>
        <strain evidence="7 8">CGMCC 4.3143</strain>
    </source>
</reference>
<organism evidence="7 8">
    <name type="scientific">Pseudonocardia oroxyli</name>
    <dbReference type="NCBI Taxonomy" id="366584"/>
    <lineage>
        <taxon>Bacteria</taxon>
        <taxon>Bacillati</taxon>
        <taxon>Actinomycetota</taxon>
        <taxon>Actinomycetes</taxon>
        <taxon>Pseudonocardiales</taxon>
        <taxon>Pseudonocardiaceae</taxon>
        <taxon>Pseudonocardia</taxon>
    </lineage>
</organism>
<keyword evidence="4" id="KW-0560">Oxidoreductase</keyword>
<evidence type="ECO:0000256" key="2">
    <source>
        <dbReference type="ARBA" id="ARBA00022630"/>
    </source>
</evidence>
<evidence type="ECO:0000313" key="8">
    <source>
        <dbReference type="Proteomes" id="UP000198967"/>
    </source>
</evidence>
<dbReference type="EMBL" id="FNBE01000031">
    <property type="protein sequence ID" value="SDH65085.1"/>
    <property type="molecule type" value="Genomic_DNA"/>
</dbReference>
<dbReference type="GO" id="GO:0005737">
    <property type="term" value="C:cytoplasm"/>
    <property type="evidence" value="ECO:0007669"/>
    <property type="project" value="TreeGrafter"/>
</dbReference>
<dbReference type="GO" id="GO:0016651">
    <property type="term" value="F:oxidoreductase activity, acting on NAD(P)H"/>
    <property type="evidence" value="ECO:0007669"/>
    <property type="project" value="TreeGrafter"/>
</dbReference>
<dbReference type="SUPFAM" id="SSF55424">
    <property type="entry name" value="FAD/NAD-linked reductases, dimerisation (C-terminal) domain"/>
    <property type="match status" value="1"/>
</dbReference>
<dbReference type="AlphaFoldDB" id="A0A1G8E5D9"/>
<feature type="domain" description="Reductase C-terminal" evidence="6">
    <location>
        <begin position="319"/>
        <end position="403"/>
    </location>
</feature>
<dbReference type="InterPro" id="IPR016156">
    <property type="entry name" value="FAD/NAD-linked_Rdtase_dimer_sf"/>
</dbReference>
<evidence type="ECO:0000256" key="3">
    <source>
        <dbReference type="ARBA" id="ARBA00022827"/>
    </source>
</evidence>
<dbReference type="InterPro" id="IPR036188">
    <property type="entry name" value="FAD/NAD-bd_sf"/>
</dbReference>
<keyword evidence="2" id="KW-0285">Flavoprotein</keyword>
<dbReference type="OrthoDB" id="4475657at2"/>
<keyword evidence="7" id="KW-0223">Dioxygenase</keyword>
<evidence type="ECO:0000259" key="5">
    <source>
        <dbReference type="Pfam" id="PF07992"/>
    </source>
</evidence>
<sequence>MTPRSVVIAGANLAGGTVARSLRSRGFTGRITLVGAEETPPYERPALSKQVLSGAQDPAELVLPIDWAGIDVDLRLGERVEEIVPAESAVALSTGARPGADAVVLCTGGRGRRLGVEGEDLAGIHEVRTVEDALALRGELVAGARVVVVGAGFIGAEVAATALGLGCEVTVLEHAPVPLARSLGPVWGPFVLEEHVRRGARVRLGTGVHRFLGRDRVREVEIGGGDRIPADVVVVGVGIEPATELAAAAGLAVAGGVHVDERAATGNPAVFAVGDVTLQPGWRGQGMVRLESFQNAQEQADVAAAAILGQEVPARDVPWFWSDQFEHTIQIAGTLDASADVVLRGDRAGWDFSAFHVRDGVVRGVFAIDRGRDVRAAMRLIAAGTVVDPAALADPATDLRRLARPRAA</sequence>
<evidence type="ECO:0000313" key="7">
    <source>
        <dbReference type="EMBL" id="SDH65085.1"/>
    </source>
</evidence>
<dbReference type="InterPro" id="IPR050446">
    <property type="entry name" value="FAD-oxidoreductase/Apoptosis"/>
</dbReference>
<keyword evidence="3" id="KW-0274">FAD</keyword>
<gene>
    <name evidence="7" type="ORF">SAMN05216377_1318</name>
</gene>
<dbReference type="Gene3D" id="3.50.50.60">
    <property type="entry name" value="FAD/NAD(P)-binding domain"/>
    <property type="match status" value="2"/>
</dbReference>
<dbReference type="Proteomes" id="UP000198967">
    <property type="component" value="Unassembled WGS sequence"/>
</dbReference>
<dbReference type="Gene3D" id="3.30.390.30">
    <property type="match status" value="1"/>
</dbReference>